<dbReference type="InterPro" id="IPR002812">
    <property type="entry name" value="DHQS"/>
</dbReference>
<proteinExistence type="predicted"/>
<comment type="caution">
    <text evidence="5">The sequence shown here is derived from an EMBL/GenBank/DDBJ whole genome shotgun (WGS) entry which is preliminary data.</text>
</comment>
<keyword evidence="6" id="KW-1185">Reference proteome</keyword>
<dbReference type="EMBL" id="QUNO01000009">
    <property type="protein sequence ID" value="REH43552.1"/>
    <property type="molecule type" value="Genomic_DNA"/>
</dbReference>
<feature type="domain" description="3-dehydroquinate synthase N-terminal" evidence="3">
    <location>
        <begin position="1"/>
        <end position="181"/>
    </location>
</feature>
<evidence type="ECO:0000313" key="6">
    <source>
        <dbReference type="Proteomes" id="UP000256269"/>
    </source>
</evidence>
<accession>A0A3E0HE84</accession>
<name>A0A3E0HE84_9PSEU</name>
<evidence type="ECO:0000313" key="5">
    <source>
        <dbReference type="EMBL" id="REH43552.1"/>
    </source>
</evidence>
<dbReference type="PANTHER" id="PTHR33563">
    <property type="match status" value="1"/>
</dbReference>
<dbReference type="AlphaFoldDB" id="A0A3E0HE84"/>
<dbReference type="OrthoDB" id="2043123at2"/>
<dbReference type="Pfam" id="PF01959">
    <property type="entry name" value="DHQS"/>
    <property type="match status" value="1"/>
</dbReference>
<dbReference type="InterPro" id="IPR030960">
    <property type="entry name" value="DHQS/DOIS_N"/>
</dbReference>
<feature type="domain" description="3-dehydroquinate synthase C-terminal" evidence="4">
    <location>
        <begin position="194"/>
        <end position="369"/>
    </location>
</feature>
<dbReference type="Proteomes" id="UP000256269">
    <property type="component" value="Unassembled WGS sequence"/>
</dbReference>
<dbReference type="PANTHER" id="PTHR33563:SF1">
    <property type="entry name" value="3-DEHYDROQUINATE SYNTHASE"/>
    <property type="match status" value="1"/>
</dbReference>
<organism evidence="5 6">
    <name type="scientific">Kutzneria buriramensis</name>
    <dbReference type="NCBI Taxonomy" id="1045776"/>
    <lineage>
        <taxon>Bacteria</taxon>
        <taxon>Bacillati</taxon>
        <taxon>Actinomycetota</taxon>
        <taxon>Actinomycetes</taxon>
        <taxon>Pseudonocardiales</taxon>
        <taxon>Pseudonocardiaceae</taxon>
        <taxon>Kutzneria</taxon>
    </lineage>
</organism>
<evidence type="ECO:0000256" key="1">
    <source>
        <dbReference type="ARBA" id="ARBA00022605"/>
    </source>
</evidence>
<dbReference type="GO" id="GO:0003856">
    <property type="term" value="F:3-dehydroquinate synthase activity"/>
    <property type="evidence" value="ECO:0007669"/>
    <property type="project" value="InterPro"/>
</dbReference>
<reference evidence="5 6" key="1">
    <citation type="submission" date="2018-08" db="EMBL/GenBank/DDBJ databases">
        <title>Genomic Encyclopedia of Archaeal and Bacterial Type Strains, Phase II (KMG-II): from individual species to whole genera.</title>
        <authorList>
            <person name="Goeker M."/>
        </authorList>
    </citation>
    <scope>NUCLEOTIDE SEQUENCE [LARGE SCALE GENOMIC DNA]</scope>
    <source>
        <strain evidence="5 6">DSM 45791</strain>
    </source>
</reference>
<dbReference type="NCBIfam" id="NF002625">
    <property type="entry name" value="PRK02290.1-3"/>
    <property type="match status" value="1"/>
</dbReference>
<sequence>MKLAWIDTRALGDLAAAVIEEAVHIGVDGFVSDNPALLSIVPPSRRKVALVLPETPKTVADDLAEIADLLLLDHTLVGQFTPARPEAKTGVFVAVTGEETLSIACEWAAKSEWTLVEFLQDPSKIPLEILLGATDKAEGTLISFVTDLADATVTLGVLERGPDGVLLAPTTVGDASELVRICAGGTEKLELQELTITGLTHLGLGDRVCVDTCSHFKQNEGILVGSYATGMILISSETHPLPYMPTRPFRVNAAGLHSYCVGPNNRTRYLAELRSGSEIFGVDTDGNTRVITVGRIKMETRPMLLIEAVSPTGGKVNVIAQDDWHVRALGPGGSVHNITELKAGDKILGYTPTDQRHVGYPIREFLYEQ</sequence>
<dbReference type="GO" id="GO:0008652">
    <property type="term" value="P:amino acid biosynthetic process"/>
    <property type="evidence" value="ECO:0007669"/>
    <property type="project" value="UniProtKB-KW"/>
</dbReference>
<dbReference type="InterPro" id="IPR056179">
    <property type="entry name" value="DHQS_C"/>
</dbReference>
<gene>
    <name evidence="5" type="ORF">BCF44_10995</name>
</gene>
<keyword evidence="2" id="KW-0057">Aromatic amino acid biosynthesis</keyword>
<dbReference type="GO" id="GO:0009073">
    <property type="term" value="P:aromatic amino acid family biosynthetic process"/>
    <property type="evidence" value="ECO:0007669"/>
    <property type="project" value="UniProtKB-KW"/>
</dbReference>
<dbReference type="GO" id="GO:0016491">
    <property type="term" value="F:oxidoreductase activity"/>
    <property type="evidence" value="ECO:0007669"/>
    <property type="project" value="InterPro"/>
</dbReference>
<keyword evidence="1" id="KW-0028">Amino-acid biosynthesis</keyword>
<dbReference type="Pfam" id="PF26558">
    <property type="entry name" value="DHQS_2nd"/>
    <property type="match status" value="1"/>
</dbReference>
<dbReference type="RefSeq" id="WP_116177006.1">
    <property type="nucleotide sequence ID" value="NZ_CP144375.1"/>
</dbReference>
<protein>
    <submittedName>
        <fullName evidence="5">3-amino-4-hydroxybenzoic acid synthase</fullName>
    </submittedName>
</protein>
<evidence type="ECO:0000256" key="2">
    <source>
        <dbReference type="ARBA" id="ARBA00023141"/>
    </source>
</evidence>
<evidence type="ECO:0000259" key="3">
    <source>
        <dbReference type="Pfam" id="PF01959"/>
    </source>
</evidence>
<evidence type="ECO:0000259" key="4">
    <source>
        <dbReference type="Pfam" id="PF26558"/>
    </source>
</evidence>